<keyword evidence="11" id="KW-0238">DNA-binding</keyword>
<dbReference type="GO" id="GO:0046872">
    <property type="term" value="F:metal ion binding"/>
    <property type="evidence" value="ECO:0007669"/>
    <property type="project" value="UniProtKB-KW"/>
</dbReference>
<evidence type="ECO:0000256" key="6">
    <source>
        <dbReference type="ARBA" id="ARBA00022723"/>
    </source>
</evidence>
<keyword evidence="6" id="KW-0479">Metal-binding</keyword>
<keyword evidence="8" id="KW-0255">Endonuclease</keyword>
<accession>A0A894JS14</accession>
<evidence type="ECO:0000256" key="7">
    <source>
        <dbReference type="ARBA" id="ARBA00022741"/>
    </source>
</evidence>
<keyword evidence="5" id="KW-0540">Nuclease</keyword>
<keyword evidence="2" id="KW-0808">Transferase</keyword>
<evidence type="ECO:0000256" key="10">
    <source>
        <dbReference type="ARBA" id="ARBA00023124"/>
    </source>
</evidence>
<evidence type="ECO:0000256" key="2">
    <source>
        <dbReference type="ARBA" id="ARBA00022679"/>
    </source>
</evidence>
<evidence type="ECO:0000256" key="5">
    <source>
        <dbReference type="ARBA" id="ARBA00022722"/>
    </source>
</evidence>
<keyword evidence="10" id="KW-0190">Covalent protein-DNA linkage</keyword>
<sequence>MTTEARGNTKARAYQLTLNDVSKIEELKQNIMTYKSLRYLMIGAIEKAPTTGHEHVHIYAYFKTPVKLSIKKCCGAHVEPTKGTFNDNLHYLTKDGDLTFEWGERPHQGLKTVKELREMNADDVPPQYYNIKTKIDQKKHDEDVFFQMLDEIEHDELKAPEIVYITGGTGKGKTFTAYKTALKEFEKSKIGKLTLKNEFFDVINENADCFIIEEFRPSQIKASDFLQLTDKYGFRCNVKGGFCTLRPKKIFICSIIPPEQIYKEEVNKQFMRRISKVINLDEDPDMY</sequence>
<dbReference type="GO" id="GO:0003677">
    <property type="term" value="F:DNA binding"/>
    <property type="evidence" value="ECO:0007669"/>
    <property type="project" value="UniProtKB-KW"/>
</dbReference>
<dbReference type="GO" id="GO:0042025">
    <property type="term" value="C:host cell nucleus"/>
    <property type="evidence" value="ECO:0007669"/>
    <property type="project" value="UniProtKB-SubCell"/>
</dbReference>
<keyword evidence="7" id="KW-0547">Nucleotide-binding</keyword>
<evidence type="ECO:0000256" key="3">
    <source>
        <dbReference type="ARBA" id="ARBA00022695"/>
    </source>
</evidence>
<evidence type="ECO:0000256" key="9">
    <source>
        <dbReference type="ARBA" id="ARBA00022801"/>
    </source>
</evidence>
<dbReference type="GO" id="GO:0016787">
    <property type="term" value="F:hydrolase activity"/>
    <property type="evidence" value="ECO:0007669"/>
    <property type="project" value="UniProtKB-KW"/>
</dbReference>
<dbReference type="InterPro" id="IPR027417">
    <property type="entry name" value="P-loop_NTPase"/>
</dbReference>
<keyword evidence="9" id="KW-0378">Hydrolase</keyword>
<evidence type="ECO:0000256" key="1">
    <source>
        <dbReference type="ARBA" id="ARBA00004147"/>
    </source>
</evidence>
<dbReference type="EMBL" id="MT135482">
    <property type="protein sequence ID" value="QRV62021.1"/>
    <property type="molecule type" value="Genomic_DNA"/>
</dbReference>
<name>A0A894JS14_9VIRU</name>
<dbReference type="GO" id="GO:0000166">
    <property type="term" value="F:nucleotide binding"/>
    <property type="evidence" value="ECO:0007669"/>
    <property type="project" value="UniProtKB-KW"/>
</dbReference>
<protein>
    <submittedName>
        <fullName evidence="13">Replication-associated protein</fullName>
    </submittedName>
</protein>
<keyword evidence="3" id="KW-0548">Nucleotidyltransferase</keyword>
<evidence type="ECO:0000313" key="13">
    <source>
        <dbReference type="EMBL" id="QRV62021.1"/>
    </source>
</evidence>
<evidence type="ECO:0000256" key="11">
    <source>
        <dbReference type="ARBA" id="ARBA00023125"/>
    </source>
</evidence>
<dbReference type="Gene3D" id="3.40.1310.20">
    <property type="match status" value="1"/>
</dbReference>
<dbReference type="GO" id="GO:0016779">
    <property type="term" value="F:nucleotidyltransferase activity"/>
    <property type="evidence" value="ECO:0007669"/>
    <property type="project" value="UniProtKB-KW"/>
</dbReference>
<keyword evidence="4" id="KW-0235">DNA replication</keyword>
<dbReference type="GO" id="GO:0006260">
    <property type="term" value="P:DNA replication"/>
    <property type="evidence" value="ECO:0007669"/>
    <property type="project" value="UniProtKB-KW"/>
</dbReference>
<dbReference type="SUPFAM" id="SSF52540">
    <property type="entry name" value="P-loop containing nucleoside triphosphate hydrolases"/>
    <property type="match status" value="1"/>
</dbReference>
<reference evidence="13" key="1">
    <citation type="submission" date="2020-02" db="EMBL/GenBank/DDBJ databases">
        <title>A reference catalog of swine virome.</title>
        <authorList>
            <person name="He B."/>
            <person name="Tu C."/>
        </authorList>
    </citation>
    <scope>NUCLEOTIDE SEQUENCE</scope>
    <source>
        <strain evidence="13">VIRES_NX02_2265301</strain>
    </source>
</reference>
<dbReference type="PROSITE" id="PS52020">
    <property type="entry name" value="CRESS_DNA_REP"/>
    <property type="match status" value="1"/>
</dbReference>
<evidence type="ECO:0000259" key="12">
    <source>
        <dbReference type="PROSITE" id="PS52020"/>
    </source>
</evidence>
<feature type="domain" description="CRESS-DNA virus Rep endonuclease" evidence="12">
    <location>
        <begin position="8"/>
        <end position="105"/>
    </location>
</feature>
<comment type="subcellular location">
    <subcellularLocation>
        <location evidence="1">Host nucleus</location>
    </subcellularLocation>
</comment>
<organism evidence="13">
    <name type="scientific">ssDNA virus sp</name>
    <dbReference type="NCBI Taxonomy" id="2593122"/>
    <lineage>
        <taxon>Viruses</taxon>
    </lineage>
</organism>
<evidence type="ECO:0000256" key="8">
    <source>
        <dbReference type="ARBA" id="ARBA00022759"/>
    </source>
</evidence>
<evidence type="ECO:0000256" key="4">
    <source>
        <dbReference type="ARBA" id="ARBA00022705"/>
    </source>
</evidence>
<proteinExistence type="predicted"/>
<dbReference type="GO" id="GO:0004519">
    <property type="term" value="F:endonuclease activity"/>
    <property type="evidence" value="ECO:0007669"/>
    <property type="project" value="UniProtKB-KW"/>
</dbReference>
<dbReference type="InterPro" id="IPR049912">
    <property type="entry name" value="CRESS_DNA_REP"/>
</dbReference>